<keyword evidence="4" id="KW-0961">Cell wall biogenesis/degradation</keyword>
<evidence type="ECO:0000256" key="3">
    <source>
        <dbReference type="ARBA" id="ARBA00023239"/>
    </source>
</evidence>
<dbReference type="Gene3D" id="2.40.40.10">
    <property type="entry name" value="RlpA-like domain"/>
    <property type="match status" value="1"/>
</dbReference>
<feature type="chain" id="PRO_5028437415" description="peptidoglycan lytic exotransglycosylase" evidence="6">
    <location>
        <begin position="24"/>
        <end position="407"/>
    </location>
</feature>
<gene>
    <name evidence="8" type="ORF">ENS29_02370</name>
</gene>
<dbReference type="PANTHER" id="PTHR30124">
    <property type="entry name" value="MEMBRANE-BOUND LYTIC MUREIN TRANSGLYCOSYLASE A"/>
    <property type="match status" value="1"/>
</dbReference>
<evidence type="ECO:0000256" key="4">
    <source>
        <dbReference type="ARBA" id="ARBA00023316"/>
    </source>
</evidence>
<dbReference type="GO" id="GO:0009254">
    <property type="term" value="P:peptidoglycan turnover"/>
    <property type="evidence" value="ECO:0007669"/>
    <property type="project" value="InterPro"/>
</dbReference>
<dbReference type="GO" id="GO:0009253">
    <property type="term" value="P:peptidoglycan catabolic process"/>
    <property type="evidence" value="ECO:0007669"/>
    <property type="project" value="TreeGrafter"/>
</dbReference>
<comment type="catalytic activity">
    <reaction evidence="1">
        <text>Exolytic cleavage of the (1-&gt;4)-beta-glycosidic linkage between N-acetylmuramic acid (MurNAc) and N-acetylglucosamine (GlcNAc) residues in peptidoglycan, from either the reducing or the non-reducing ends of the peptidoglycan chains, with concomitant formation of a 1,6-anhydrobond in the MurNAc residue.</text>
        <dbReference type="EC" id="4.2.2.n1"/>
    </reaction>
</comment>
<feature type="domain" description="Lytic transglycosylase MltA" evidence="7">
    <location>
        <begin position="133"/>
        <end position="291"/>
    </location>
</feature>
<comment type="caution">
    <text evidence="8">The sequence shown here is derived from an EMBL/GenBank/DDBJ whole genome shotgun (WGS) entry which is preliminary data.</text>
</comment>
<dbReference type="CDD" id="cd14485">
    <property type="entry name" value="mltA_like_LT_A"/>
    <property type="match status" value="1"/>
</dbReference>
<dbReference type="SUPFAM" id="SSF50685">
    <property type="entry name" value="Barwin-like endoglucanases"/>
    <property type="match status" value="1"/>
</dbReference>
<accession>A0A7C4MLG8</accession>
<dbReference type="Gene3D" id="2.40.240.50">
    <property type="entry name" value="Barwin-like endoglucanases"/>
    <property type="match status" value="1"/>
</dbReference>
<name>A0A7C4MLG8_9BACT</name>
<dbReference type="InterPro" id="IPR010611">
    <property type="entry name" value="3D_dom"/>
</dbReference>
<dbReference type="InterPro" id="IPR026044">
    <property type="entry name" value="MltA"/>
</dbReference>
<dbReference type="SMART" id="SM00925">
    <property type="entry name" value="MltA"/>
    <property type="match status" value="1"/>
</dbReference>
<evidence type="ECO:0000256" key="1">
    <source>
        <dbReference type="ARBA" id="ARBA00001420"/>
    </source>
</evidence>
<dbReference type="PIRSF" id="PIRSF019422">
    <property type="entry name" value="MltA"/>
    <property type="match status" value="1"/>
</dbReference>
<evidence type="ECO:0000259" key="7">
    <source>
        <dbReference type="SMART" id="SM00925"/>
    </source>
</evidence>
<dbReference type="InterPro" id="IPR036908">
    <property type="entry name" value="RlpA-like_sf"/>
</dbReference>
<dbReference type="GO" id="GO:0071555">
    <property type="term" value="P:cell wall organization"/>
    <property type="evidence" value="ECO:0007669"/>
    <property type="project" value="UniProtKB-KW"/>
</dbReference>
<dbReference type="GO" id="GO:0019867">
    <property type="term" value="C:outer membrane"/>
    <property type="evidence" value="ECO:0007669"/>
    <property type="project" value="InterPro"/>
</dbReference>
<organism evidence="8">
    <name type="scientific">Desulfatirhabdium butyrativorans</name>
    <dbReference type="NCBI Taxonomy" id="340467"/>
    <lineage>
        <taxon>Bacteria</taxon>
        <taxon>Pseudomonadati</taxon>
        <taxon>Thermodesulfobacteriota</taxon>
        <taxon>Desulfobacteria</taxon>
        <taxon>Desulfobacterales</taxon>
        <taxon>Desulfatirhabdiaceae</taxon>
        <taxon>Desulfatirhabdium</taxon>
    </lineage>
</organism>
<dbReference type="PROSITE" id="PS51257">
    <property type="entry name" value="PROKAR_LIPOPROTEIN"/>
    <property type="match status" value="1"/>
</dbReference>
<dbReference type="PANTHER" id="PTHR30124:SF0">
    <property type="entry name" value="MEMBRANE-BOUND LYTIC MUREIN TRANSGLYCOSYLASE A"/>
    <property type="match status" value="1"/>
</dbReference>
<dbReference type="EC" id="4.2.2.n1" evidence="2"/>
<evidence type="ECO:0000256" key="5">
    <source>
        <dbReference type="ARBA" id="ARBA00030918"/>
    </source>
</evidence>
<evidence type="ECO:0000256" key="2">
    <source>
        <dbReference type="ARBA" id="ARBA00012587"/>
    </source>
</evidence>
<dbReference type="InterPro" id="IPR005300">
    <property type="entry name" value="MltA_B"/>
</dbReference>
<dbReference type="CDD" id="cd14668">
    <property type="entry name" value="mlta_B"/>
    <property type="match status" value="1"/>
</dbReference>
<dbReference type="Pfam" id="PF06725">
    <property type="entry name" value="3D"/>
    <property type="match status" value="1"/>
</dbReference>
<dbReference type="Pfam" id="PF03562">
    <property type="entry name" value="MltA"/>
    <property type="match status" value="1"/>
</dbReference>
<protein>
    <recommendedName>
        <fullName evidence="2">peptidoglycan lytic exotransglycosylase</fullName>
        <ecNumber evidence="2">4.2.2.n1</ecNumber>
    </recommendedName>
    <alternativeName>
        <fullName evidence="5">Murein hydrolase A</fullName>
    </alternativeName>
</protein>
<dbReference type="AlphaFoldDB" id="A0A7C4MLG8"/>
<dbReference type="EMBL" id="DSUH01000052">
    <property type="protein sequence ID" value="HGU31683.1"/>
    <property type="molecule type" value="Genomic_DNA"/>
</dbReference>
<evidence type="ECO:0000313" key="8">
    <source>
        <dbReference type="EMBL" id="HGU31683.1"/>
    </source>
</evidence>
<proteinExistence type="predicted"/>
<keyword evidence="6" id="KW-0732">Signal</keyword>
<sequence length="407" mass="45400">MKRALFGALLLGVMLSGCFRWQAPVSESPLLLLTPAEYPVFDDDENRADWLKAIDHSLAALSKMPDEATQRYGQDVYTVSWIRRSLATLRSFLETDPSDEAIDRFVRKHFRVYRSIGRKGIGDVLFTGYFEPEIGGCPSPRPGCSTPVYGIPRDWVRIDLGAFSERFSGERIVGRLVGNTVVPYWERKEIENPKVFTSPVDILAWVEDPIDFFFLQVQGSGRIRFPNGERISIHYAASNGRPYRSIGKRLLEEGVFAQGTVSMQAIKAYLREHPERVQEILHSNPSYVFFETVPSGPIGSLGVPLTAGRSIAVDFRIFPKAAPAYIQCVKPKRTSKPEDMKPDTPAESNPDDWIPFGRFVLAQDTGGAITGPGRVDLFCGSGPDAEWTAGHLQHPGILYLLVLKHAD</sequence>
<evidence type="ECO:0000256" key="6">
    <source>
        <dbReference type="SAM" id="SignalP"/>
    </source>
</evidence>
<dbReference type="GO" id="GO:0008933">
    <property type="term" value="F:peptidoglycan lytic transglycosylase activity"/>
    <property type="evidence" value="ECO:0007669"/>
    <property type="project" value="TreeGrafter"/>
</dbReference>
<feature type="signal peptide" evidence="6">
    <location>
        <begin position="1"/>
        <end position="23"/>
    </location>
</feature>
<reference evidence="8" key="1">
    <citation type="journal article" date="2020" name="mSystems">
        <title>Genome- and Community-Level Interaction Insights into Carbon Utilization and Element Cycling Functions of Hydrothermarchaeota in Hydrothermal Sediment.</title>
        <authorList>
            <person name="Zhou Z."/>
            <person name="Liu Y."/>
            <person name="Xu W."/>
            <person name="Pan J."/>
            <person name="Luo Z.H."/>
            <person name="Li M."/>
        </authorList>
    </citation>
    <scope>NUCLEOTIDE SEQUENCE [LARGE SCALE GENOMIC DNA]</scope>
    <source>
        <strain evidence="8">SpSt-477</strain>
    </source>
</reference>
<keyword evidence="3" id="KW-0456">Lyase</keyword>
<dbReference type="GO" id="GO:0004553">
    <property type="term" value="F:hydrolase activity, hydrolyzing O-glycosyl compounds"/>
    <property type="evidence" value="ECO:0007669"/>
    <property type="project" value="InterPro"/>
</dbReference>